<accession>A0ABR1FDM6</accession>
<dbReference type="InterPro" id="IPR000994">
    <property type="entry name" value="Pept_M24"/>
</dbReference>
<feature type="domain" description="Aminopeptidase P N-terminal" evidence="7">
    <location>
        <begin position="102"/>
        <end position="237"/>
    </location>
</feature>
<evidence type="ECO:0000256" key="1">
    <source>
        <dbReference type="ARBA" id="ARBA00001936"/>
    </source>
</evidence>
<dbReference type="PROSITE" id="PS00491">
    <property type="entry name" value="PROLINE_PEPTIDASE"/>
    <property type="match status" value="1"/>
</dbReference>
<dbReference type="InterPro" id="IPR036005">
    <property type="entry name" value="Creatinase/aminopeptidase-like"/>
</dbReference>
<name>A0ABR1FDM6_9ASCO</name>
<gene>
    <name evidence="8" type="ORF">BZA70DRAFT_272572</name>
</gene>
<dbReference type="Pfam" id="PF05195">
    <property type="entry name" value="AMP_N"/>
    <property type="match status" value="1"/>
</dbReference>
<keyword evidence="4" id="KW-0378">Hydrolase</keyword>
<comment type="caution">
    <text evidence="8">The sequence shown here is derived from an EMBL/GenBank/DDBJ whole genome shotgun (WGS) entry which is preliminary data.</text>
</comment>
<dbReference type="Gene3D" id="3.90.230.10">
    <property type="entry name" value="Creatinase/methionine aminopeptidase superfamily"/>
    <property type="match status" value="1"/>
</dbReference>
<dbReference type="SUPFAM" id="SSF55920">
    <property type="entry name" value="Creatinase/aminopeptidase"/>
    <property type="match status" value="1"/>
</dbReference>
<keyword evidence="9" id="KW-1185">Reference proteome</keyword>
<proteinExistence type="inferred from homology"/>
<keyword evidence="5" id="KW-0464">Manganese</keyword>
<dbReference type="InterPro" id="IPR052433">
    <property type="entry name" value="X-Pro_dipept-like"/>
</dbReference>
<dbReference type="InterPro" id="IPR029149">
    <property type="entry name" value="Creatin/AminoP/Spt16_N"/>
</dbReference>
<dbReference type="SMART" id="SM01011">
    <property type="entry name" value="AMP_N"/>
    <property type="match status" value="1"/>
</dbReference>
<sequence>MNRYSACVLFARQSRVICSGGGSSSSGGRKTVIASISSGRKFSSFQRAQIQSARERRLRISDVGCQTRQYSSEGVDVQAGFGQPTYETRPHMLKEGELTPGITALEYHLRRMKLIEKLPVGSAAILVGNEIKYRSGAVFYEFHQNPDFFYLTGFNEPLAVAVIEKPVEDDYVFHMFVQPKDEKKELWEGPRTGTQGAIDVFNADEAGDIAHVRNFLDKIVKRANTIYIDLPSSASHVSTFFTPPAKRATTASSIVELMKAHSKKSHQIKPLGAIVESLRAVKSRSEFAVMREAGRISGRAITKAYGERFTKEADLSAYLDYAFKIGGCEKPGYVPVVAGGKNALGIHYTRNDDLLNDGEMVLIDAGGQYGGYSADISRAWPVNGKFTDVQRDLYQAVLNVEKACIKLCTPSHSLESIHRASVEYFAVELRNIGFNVSLHQLQAILYPHYVGHHLGLDVHDCPTVSRRIPLVPGNVITIEPGIYVPYGDERFPRQFWGIGIRIEDNVYVDDDGLPVVTSVEAAKEVVDVEAACQRLLEN</sequence>
<evidence type="ECO:0000256" key="2">
    <source>
        <dbReference type="ARBA" id="ARBA00008766"/>
    </source>
</evidence>
<evidence type="ECO:0000256" key="5">
    <source>
        <dbReference type="ARBA" id="ARBA00023211"/>
    </source>
</evidence>
<dbReference type="RefSeq" id="XP_064770984.1">
    <property type="nucleotide sequence ID" value="XM_064911685.1"/>
</dbReference>
<dbReference type="InterPro" id="IPR007865">
    <property type="entry name" value="Aminopep_P_N"/>
</dbReference>
<organism evidence="8 9">
    <name type="scientific">Myxozyma melibiosi</name>
    <dbReference type="NCBI Taxonomy" id="54550"/>
    <lineage>
        <taxon>Eukaryota</taxon>
        <taxon>Fungi</taxon>
        <taxon>Dikarya</taxon>
        <taxon>Ascomycota</taxon>
        <taxon>Saccharomycotina</taxon>
        <taxon>Lipomycetes</taxon>
        <taxon>Lipomycetales</taxon>
        <taxon>Lipomycetaceae</taxon>
        <taxon>Myxozyma</taxon>
    </lineage>
</organism>
<dbReference type="InterPro" id="IPR001131">
    <property type="entry name" value="Peptidase_M24B_aminopep-P_CS"/>
</dbReference>
<reference evidence="8 9" key="1">
    <citation type="submission" date="2024-03" db="EMBL/GenBank/DDBJ databases">
        <title>Genome-scale model development and genomic sequencing of the oleaginous clade Lipomyces.</title>
        <authorList>
            <consortium name="Lawrence Berkeley National Laboratory"/>
            <person name="Czajka J.J."/>
            <person name="Han Y."/>
            <person name="Kim J."/>
            <person name="Mondo S.J."/>
            <person name="Hofstad B.A."/>
            <person name="Robles A."/>
            <person name="Haridas S."/>
            <person name="Riley R."/>
            <person name="LaButti K."/>
            <person name="Pangilinan J."/>
            <person name="Andreopoulos W."/>
            <person name="Lipzen A."/>
            <person name="Yan J."/>
            <person name="Wang M."/>
            <person name="Ng V."/>
            <person name="Grigoriev I.V."/>
            <person name="Spatafora J.W."/>
            <person name="Magnuson J.K."/>
            <person name="Baker S.E."/>
            <person name="Pomraning K.R."/>
        </authorList>
    </citation>
    <scope>NUCLEOTIDE SEQUENCE [LARGE SCALE GENOMIC DNA]</scope>
    <source>
        <strain evidence="8 9">Phaff 52-87</strain>
    </source>
</reference>
<comment type="similarity">
    <text evidence="2 6">Belongs to the peptidase M24B family.</text>
</comment>
<dbReference type="Pfam" id="PF00557">
    <property type="entry name" value="Peptidase_M24"/>
    <property type="match status" value="1"/>
</dbReference>
<comment type="cofactor">
    <cofactor evidence="1">
        <name>Mn(2+)</name>
        <dbReference type="ChEBI" id="CHEBI:29035"/>
    </cofactor>
</comment>
<dbReference type="GeneID" id="90037197"/>
<dbReference type="Proteomes" id="UP001498771">
    <property type="component" value="Unassembled WGS sequence"/>
</dbReference>
<keyword evidence="3 6" id="KW-0479">Metal-binding</keyword>
<protein>
    <submittedName>
        <fullName evidence="8">Metallopeptidase</fullName>
    </submittedName>
</protein>
<evidence type="ECO:0000256" key="3">
    <source>
        <dbReference type="ARBA" id="ARBA00022723"/>
    </source>
</evidence>
<dbReference type="CDD" id="cd01087">
    <property type="entry name" value="Prolidase"/>
    <property type="match status" value="1"/>
</dbReference>
<evidence type="ECO:0000313" key="8">
    <source>
        <dbReference type="EMBL" id="KAK7207951.1"/>
    </source>
</evidence>
<dbReference type="PANTHER" id="PTHR43226">
    <property type="entry name" value="XAA-PRO AMINOPEPTIDASE 3"/>
    <property type="match status" value="1"/>
</dbReference>
<dbReference type="PANTHER" id="PTHR43226:SF4">
    <property type="entry name" value="XAA-PRO AMINOPEPTIDASE 3"/>
    <property type="match status" value="1"/>
</dbReference>
<evidence type="ECO:0000256" key="4">
    <source>
        <dbReference type="ARBA" id="ARBA00022801"/>
    </source>
</evidence>
<dbReference type="EMBL" id="JBBJBU010000001">
    <property type="protein sequence ID" value="KAK7207951.1"/>
    <property type="molecule type" value="Genomic_DNA"/>
</dbReference>
<evidence type="ECO:0000259" key="7">
    <source>
        <dbReference type="SMART" id="SM01011"/>
    </source>
</evidence>
<dbReference type="SUPFAM" id="SSF53092">
    <property type="entry name" value="Creatinase/prolidase N-terminal domain"/>
    <property type="match status" value="1"/>
</dbReference>
<evidence type="ECO:0000313" key="9">
    <source>
        <dbReference type="Proteomes" id="UP001498771"/>
    </source>
</evidence>
<evidence type="ECO:0000256" key="6">
    <source>
        <dbReference type="RuleBase" id="RU000590"/>
    </source>
</evidence>
<dbReference type="Gene3D" id="3.40.350.10">
    <property type="entry name" value="Creatinase/prolidase N-terminal domain"/>
    <property type="match status" value="1"/>
</dbReference>